<comment type="caution">
    <text evidence="3">The sequence shown here is derived from an EMBL/GenBank/DDBJ whole genome shotgun (WGS) entry which is preliminary data.</text>
</comment>
<accession>A0ABN7WXL3</accession>
<evidence type="ECO:0000313" key="3">
    <source>
        <dbReference type="EMBL" id="CAG8843172.1"/>
    </source>
</evidence>
<evidence type="ECO:0000259" key="2">
    <source>
        <dbReference type="PROSITE" id="PS51253"/>
    </source>
</evidence>
<name>A0ABN7WXL3_GIGMA</name>
<keyword evidence="4" id="KW-1185">Reference proteome</keyword>
<dbReference type="Gene3D" id="1.10.10.60">
    <property type="entry name" value="Homeodomain-like"/>
    <property type="match status" value="1"/>
</dbReference>
<dbReference type="EMBL" id="CAJVQB010071492">
    <property type="protein sequence ID" value="CAG8843172.1"/>
    <property type="molecule type" value="Genomic_DNA"/>
</dbReference>
<dbReference type="PANTHER" id="PTHR19303">
    <property type="entry name" value="TRANSPOSON"/>
    <property type="match status" value="1"/>
</dbReference>
<reference evidence="3 4" key="1">
    <citation type="submission" date="2021-06" db="EMBL/GenBank/DDBJ databases">
        <authorList>
            <person name="Kallberg Y."/>
            <person name="Tangrot J."/>
            <person name="Rosling A."/>
        </authorList>
    </citation>
    <scope>NUCLEOTIDE SEQUENCE [LARGE SCALE GENOMIC DNA]</scope>
    <source>
        <strain evidence="3 4">120-4 pot B 10/14</strain>
    </source>
</reference>
<dbReference type="SMART" id="SM00674">
    <property type="entry name" value="CENPB"/>
    <property type="match status" value="1"/>
</dbReference>
<evidence type="ECO:0000256" key="1">
    <source>
        <dbReference type="ARBA" id="ARBA00023125"/>
    </source>
</evidence>
<dbReference type="InterPro" id="IPR050863">
    <property type="entry name" value="CenT-Element_Derived"/>
</dbReference>
<feature type="non-terminal residue" evidence="3">
    <location>
        <position position="147"/>
    </location>
</feature>
<organism evidence="3 4">
    <name type="scientific">Gigaspora margarita</name>
    <dbReference type="NCBI Taxonomy" id="4874"/>
    <lineage>
        <taxon>Eukaryota</taxon>
        <taxon>Fungi</taxon>
        <taxon>Fungi incertae sedis</taxon>
        <taxon>Mucoromycota</taxon>
        <taxon>Glomeromycotina</taxon>
        <taxon>Glomeromycetes</taxon>
        <taxon>Diversisporales</taxon>
        <taxon>Gigasporaceae</taxon>
        <taxon>Gigaspora</taxon>
    </lineage>
</organism>
<proteinExistence type="predicted"/>
<dbReference type="Proteomes" id="UP000789901">
    <property type="component" value="Unassembled WGS sequence"/>
</dbReference>
<dbReference type="PANTHER" id="PTHR19303:SF73">
    <property type="entry name" value="PROTEIN PDC2"/>
    <property type="match status" value="1"/>
</dbReference>
<feature type="non-terminal residue" evidence="3">
    <location>
        <position position="1"/>
    </location>
</feature>
<gene>
    <name evidence="3" type="ORF">GMARGA_LOCUS36400</name>
</gene>
<feature type="domain" description="HTH CENPB-type" evidence="2">
    <location>
        <begin position="14"/>
        <end position="87"/>
    </location>
</feature>
<dbReference type="Pfam" id="PF03221">
    <property type="entry name" value="HTH_Tnp_Tc5"/>
    <property type="match status" value="1"/>
</dbReference>
<protein>
    <submittedName>
        <fullName evidence="3">41434_t:CDS:1</fullName>
    </submittedName>
</protein>
<dbReference type="InterPro" id="IPR009057">
    <property type="entry name" value="Homeodomain-like_sf"/>
</dbReference>
<sequence length="147" mass="17138">EQYLYLEESAIIQNWYKNKPPKYLLLETAITFWVNQVSSAGMVLSDKLVKLKGCEFGNHFGIPENDLKFLNGWVSNFKKRNSLCQYRFNSETASVSLETLADERIKLRQLLFQYEPENIYNADKTRLFYQMLPNQTLAQQAVAGKKI</sequence>
<dbReference type="InterPro" id="IPR006600">
    <property type="entry name" value="HTH_CenpB_DNA-bd_dom"/>
</dbReference>
<evidence type="ECO:0000313" key="4">
    <source>
        <dbReference type="Proteomes" id="UP000789901"/>
    </source>
</evidence>
<dbReference type="PROSITE" id="PS51253">
    <property type="entry name" value="HTH_CENPB"/>
    <property type="match status" value="1"/>
</dbReference>
<dbReference type="SUPFAM" id="SSF46689">
    <property type="entry name" value="Homeodomain-like"/>
    <property type="match status" value="1"/>
</dbReference>
<keyword evidence="1" id="KW-0238">DNA-binding</keyword>